<organism evidence="6 7">
    <name type="scientific">Qiania dongpingensis</name>
    <dbReference type="NCBI Taxonomy" id="2763669"/>
    <lineage>
        <taxon>Bacteria</taxon>
        <taxon>Bacillati</taxon>
        <taxon>Bacillota</taxon>
        <taxon>Clostridia</taxon>
        <taxon>Lachnospirales</taxon>
        <taxon>Lachnospiraceae</taxon>
        <taxon>Qiania</taxon>
    </lineage>
</organism>
<keyword evidence="3" id="KW-0238">DNA-binding</keyword>
<evidence type="ECO:0000256" key="3">
    <source>
        <dbReference type="ARBA" id="ARBA00023125"/>
    </source>
</evidence>
<dbReference type="GO" id="GO:0003700">
    <property type="term" value="F:DNA-binding transcription factor activity"/>
    <property type="evidence" value="ECO:0007669"/>
    <property type="project" value="InterPro"/>
</dbReference>
<comment type="similarity">
    <text evidence="1">Belongs to the LysR transcriptional regulatory family.</text>
</comment>
<gene>
    <name evidence="6" type="ORF">H9Q78_12775</name>
</gene>
<dbReference type="EMBL" id="CP060634">
    <property type="protein sequence ID" value="QNM05297.1"/>
    <property type="molecule type" value="Genomic_DNA"/>
</dbReference>
<accession>A0A7G9G3B5</accession>
<dbReference type="KEGG" id="qdo:H9Q78_12775"/>
<dbReference type="Pfam" id="PF00126">
    <property type="entry name" value="HTH_1"/>
    <property type="match status" value="1"/>
</dbReference>
<evidence type="ECO:0000256" key="4">
    <source>
        <dbReference type="ARBA" id="ARBA00023163"/>
    </source>
</evidence>
<name>A0A7G9G3B5_9FIRM</name>
<dbReference type="Gene3D" id="1.10.10.10">
    <property type="entry name" value="Winged helix-like DNA-binding domain superfamily/Winged helix DNA-binding domain"/>
    <property type="match status" value="1"/>
</dbReference>
<dbReference type="Proteomes" id="UP000515823">
    <property type="component" value="Chromosome"/>
</dbReference>
<dbReference type="SUPFAM" id="SSF53850">
    <property type="entry name" value="Periplasmic binding protein-like II"/>
    <property type="match status" value="1"/>
</dbReference>
<dbReference type="GO" id="GO:0003677">
    <property type="term" value="F:DNA binding"/>
    <property type="evidence" value="ECO:0007669"/>
    <property type="project" value="UniProtKB-KW"/>
</dbReference>
<feature type="domain" description="HTH lysR-type" evidence="5">
    <location>
        <begin position="1"/>
        <end position="58"/>
    </location>
</feature>
<keyword evidence="2" id="KW-0805">Transcription regulation</keyword>
<dbReference type="PANTHER" id="PTHR30419:SF8">
    <property type="entry name" value="NITROGEN ASSIMILATION TRANSCRIPTIONAL ACTIVATOR-RELATED"/>
    <property type="match status" value="1"/>
</dbReference>
<dbReference type="FunFam" id="1.10.10.10:FF:000001">
    <property type="entry name" value="LysR family transcriptional regulator"/>
    <property type="match status" value="1"/>
</dbReference>
<dbReference type="RefSeq" id="WP_249302174.1">
    <property type="nucleotide sequence ID" value="NZ_CP060634.1"/>
</dbReference>
<reference evidence="6 7" key="1">
    <citation type="submission" date="2020-08" db="EMBL/GenBank/DDBJ databases">
        <authorList>
            <person name="Liu C."/>
            <person name="Sun Q."/>
        </authorList>
    </citation>
    <scope>NUCLEOTIDE SEQUENCE [LARGE SCALE GENOMIC DNA]</scope>
    <source>
        <strain evidence="6 7">NSJ-38</strain>
    </source>
</reference>
<dbReference type="Gene3D" id="3.40.190.290">
    <property type="match status" value="1"/>
</dbReference>
<protein>
    <submittedName>
        <fullName evidence="6">LysR family transcriptional regulator</fullName>
    </submittedName>
</protein>
<dbReference type="InterPro" id="IPR005119">
    <property type="entry name" value="LysR_subst-bd"/>
</dbReference>
<sequence>MELRVLNYFLAIAREENITRAAQSLHVTQPVLSRQMMQLEEELGVKLFTRSNHRINLTEDGMLLKRRAQELVTLAEKTRREFIRNEKDLAGEITIGSGEFRSTRIFSQVMTSFQKKHPLVRFRIYSGNAENIGDYIERGLLDMGVMGEPVDIRKYDFATIPEKETWGILARTDSELAQKECITLEDLMDIPVITASRDFLNSFGNWFGDRYGQLQVVATGNLLYNEAMLVESGMGVVLCIQLNCTYENLRFIPLFPAVESRTVLAWKKDQIFSKATASFIEYARSCFKNISYNDI</sequence>
<evidence type="ECO:0000313" key="6">
    <source>
        <dbReference type="EMBL" id="QNM05297.1"/>
    </source>
</evidence>
<evidence type="ECO:0000256" key="1">
    <source>
        <dbReference type="ARBA" id="ARBA00009437"/>
    </source>
</evidence>
<dbReference type="PROSITE" id="PS50931">
    <property type="entry name" value="HTH_LYSR"/>
    <property type="match status" value="1"/>
</dbReference>
<dbReference type="InterPro" id="IPR036388">
    <property type="entry name" value="WH-like_DNA-bd_sf"/>
</dbReference>
<dbReference type="InterPro" id="IPR036390">
    <property type="entry name" value="WH_DNA-bd_sf"/>
</dbReference>
<dbReference type="GO" id="GO:0005829">
    <property type="term" value="C:cytosol"/>
    <property type="evidence" value="ECO:0007669"/>
    <property type="project" value="TreeGrafter"/>
</dbReference>
<dbReference type="SUPFAM" id="SSF46785">
    <property type="entry name" value="Winged helix' DNA-binding domain"/>
    <property type="match status" value="1"/>
</dbReference>
<dbReference type="AlphaFoldDB" id="A0A7G9G3B5"/>
<dbReference type="InterPro" id="IPR050950">
    <property type="entry name" value="HTH-type_LysR_regulators"/>
</dbReference>
<evidence type="ECO:0000256" key="2">
    <source>
        <dbReference type="ARBA" id="ARBA00023015"/>
    </source>
</evidence>
<keyword evidence="7" id="KW-1185">Reference proteome</keyword>
<dbReference type="PRINTS" id="PR00039">
    <property type="entry name" value="HTHLYSR"/>
</dbReference>
<dbReference type="CDD" id="cd05466">
    <property type="entry name" value="PBP2_LTTR_substrate"/>
    <property type="match status" value="1"/>
</dbReference>
<evidence type="ECO:0000313" key="7">
    <source>
        <dbReference type="Proteomes" id="UP000515823"/>
    </source>
</evidence>
<dbReference type="Pfam" id="PF03466">
    <property type="entry name" value="LysR_substrate"/>
    <property type="match status" value="1"/>
</dbReference>
<proteinExistence type="inferred from homology"/>
<dbReference type="InterPro" id="IPR000847">
    <property type="entry name" value="LysR_HTH_N"/>
</dbReference>
<keyword evidence="4" id="KW-0804">Transcription</keyword>
<dbReference type="PANTHER" id="PTHR30419">
    <property type="entry name" value="HTH-TYPE TRANSCRIPTIONAL REGULATOR YBHD"/>
    <property type="match status" value="1"/>
</dbReference>
<evidence type="ECO:0000259" key="5">
    <source>
        <dbReference type="PROSITE" id="PS50931"/>
    </source>
</evidence>